<name>A0A2K9PTT3_9FLAO</name>
<proteinExistence type="predicted"/>
<dbReference type="KEGG" id="fek:C1H87_17840"/>
<evidence type="ECO:0000313" key="2">
    <source>
        <dbReference type="EMBL" id="AUP80472.1"/>
    </source>
</evidence>
<dbReference type="RefSeq" id="WP_102757118.1">
    <property type="nucleotide sequence ID" value="NZ_CP025791.1"/>
</dbReference>
<feature type="signal peptide" evidence="1">
    <location>
        <begin position="1"/>
        <end position="28"/>
    </location>
</feature>
<keyword evidence="1" id="KW-0732">Signal</keyword>
<dbReference type="AlphaFoldDB" id="A0A2K9PTT3"/>
<organism evidence="2 3">
    <name type="scientific">Flavivirga eckloniae</name>
    <dbReference type="NCBI Taxonomy" id="1803846"/>
    <lineage>
        <taxon>Bacteria</taxon>
        <taxon>Pseudomonadati</taxon>
        <taxon>Bacteroidota</taxon>
        <taxon>Flavobacteriia</taxon>
        <taxon>Flavobacteriales</taxon>
        <taxon>Flavobacteriaceae</taxon>
        <taxon>Flavivirga</taxon>
    </lineage>
</organism>
<keyword evidence="3" id="KW-1185">Reference proteome</keyword>
<feature type="chain" id="PRO_5014811022" description="Organic solvent tolerance-like N-terminal domain-containing protein" evidence="1">
    <location>
        <begin position="29"/>
        <end position="101"/>
    </location>
</feature>
<dbReference type="EMBL" id="CP025791">
    <property type="protein sequence ID" value="AUP80472.1"/>
    <property type="molecule type" value="Genomic_DNA"/>
</dbReference>
<gene>
    <name evidence="2" type="ORF">C1H87_17840</name>
</gene>
<accession>A0A2K9PTT3</accession>
<dbReference type="Proteomes" id="UP000235826">
    <property type="component" value="Chromosome"/>
</dbReference>
<evidence type="ECO:0000313" key="3">
    <source>
        <dbReference type="Proteomes" id="UP000235826"/>
    </source>
</evidence>
<reference evidence="2 3" key="1">
    <citation type="submission" date="2018-01" db="EMBL/GenBank/DDBJ databases">
        <title>Complete genome sequence of Flavivirga eckloniae ECD14 isolated from seaweed Ecklonia cava.</title>
        <authorList>
            <person name="Lee J.H."/>
            <person name="Baik K.S."/>
            <person name="Seong C.N."/>
        </authorList>
    </citation>
    <scope>NUCLEOTIDE SEQUENCE [LARGE SCALE GENOMIC DNA]</scope>
    <source>
        <strain evidence="2 3">ECD14</strain>
    </source>
</reference>
<sequence>MKILTKSKKSGFLIAFLTFQLSLLSIHSQNFNTNDFTKPREITTIHNTTNRVTTRDMIAFGDFYADRKNDIIKVAMNQIIVLENIHISGDKTTRKKFIKPE</sequence>
<protein>
    <recommendedName>
        <fullName evidence="4">Organic solvent tolerance-like N-terminal domain-containing protein</fullName>
    </recommendedName>
</protein>
<evidence type="ECO:0000256" key="1">
    <source>
        <dbReference type="SAM" id="SignalP"/>
    </source>
</evidence>
<evidence type="ECO:0008006" key="4">
    <source>
        <dbReference type="Google" id="ProtNLM"/>
    </source>
</evidence>